<dbReference type="InterPro" id="IPR013767">
    <property type="entry name" value="PAS_fold"/>
</dbReference>
<evidence type="ECO:0000256" key="6">
    <source>
        <dbReference type="ARBA" id="ARBA00023242"/>
    </source>
</evidence>
<reference evidence="9 10" key="1">
    <citation type="submission" date="2024-09" db="EMBL/GenBank/DDBJ databases">
        <title>A chromosome-level genome assembly of Gray's grenadier anchovy, Coilia grayii.</title>
        <authorList>
            <person name="Fu Z."/>
        </authorList>
    </citation>
    <scope>NUCLEOTIDE SEQUENCE [LARGE SCALE GENOMIC DNA]</scope>
    <source>
        <strain evidence="9">G4</strain>
        <tissue evidence="9">Muscle</tissue>
    </source>
</reference>
<dbReference type="Gene3D" id="3.30.450.20">
    <property type="entry name" value="PAS domain"/>
    <property type="match status" value="2"/>
</dbReference>
<sequence length="984" mass="107522">MVVTAEGYVFYSSPTIQDYLGFHQSDVVHQSVFELIHTDDRAMFRRQLHFALKPAQTEGGEASDAMQSSSEITSNLINYNPLHIPPENSSFLERSFCCRFRCLLDNSSGFLALNFQGRLKYLHGQNKMAEDGTMAHPQLALFLIATPLQPPSILEIRSKTLIFQTKHKLDFTPTGVDTRGKVALGYTEIELCSRGSGYQFIHAADMMYCADNHVRMMKTRESGFTVFRLLTKGGSWLWVQANARLVYKNGRPDFIVARQRALSNEEGEEHLRQRKNRLPFNFASGEAVLYETAPSLDMASIPSQGKDPPKLPKMAEQIAVDPNSMLGSMLKQDQMLYGQGGPEPGPGPGPGPRPGSAPFPPTPTMEVPLEVPLEVPMEKAFLDSHALLNVPGDTWQLPSTSPSGTAVKPEASMKDMVETLQQIISDASLCQDLRDVMDVGQLELKEWENTLLRINLTSSENSVELNDILTEDIFSYVEGLFKENGLQIPSSQGGFGELPDCLPELELPGAISMGEGQGFNCQVPLPNGPQSQGGLVGMGYQDGTGMGGSAVAPQGTMKLTHMDPEIPLAQTVPTANMLNQALPQTNGQRNLCNGASLQGFNPAALPGQYSQAQAQAQAQRHLSNGPQQNGRTTVPQRRILTRQQDMLGQVHPSVTNMPRHPMPAAPLPSQPVAFQGQNRPLNQPNGQNGPWVASLPGSAVVPDGVLGTCGQGMANHADMALNPSAAACLQGHFSLHTQPSQSQALHSWHAQQQLPQQQLAQQQLPQQPLPQQQMLQKQQQQQQLPNHMSNSHQHLSNCYSQTTDFQRDPMSQQLSQNTQGFGPQNPTTATTGVYHAPQPGLVGAPHLSKNSCMFNNSPPAPATTPSSVVNGMGLNHLQSDGLLVHQKMKALLNHHSPPQQTSCLYQRSTTNPLATQDALNPLTCQLTTGLPTDDLLAHRQFLNCSDQTQITHPLINDSDRFQFPNLAKETTYFAKNSQANSCDY</sequence>
<feature type="compositionally biased region" description="Polar residues" evidence="7">
    <location>
        <begin position="675"/>
        <end position="687"/>
    </location>
</feature>
<dbReference type="PANTHER" id="PTHR10649:SF17">
    <property type="entry name" value="ARYL HYDROCARBON RECEPTOR 2"/>
    <property type="match status" value="1"/>
</dbReference>
<evidence type="ECO:0000313" key="10">
    <source>
        <dbReference type="Proteomes" id="UP001591681"/>
    </source>
</evidence>
<keyword evidence="5" id="KW-0804">Transcription</keyword>
<dbReference type="FunFam" id="3.30.450.20:FF:000019">
    <property type="entry name" value="Aryl hydrocarbon receptor 1"/>
    <property type="match status" value="1"/>
</dbReference>
<evidence type="ECO:0000256" key="1">
    <source>
        <dbReference type="ARBA" id="ARBA00004123"/>
    </source>
</evidence>
<dbReference type="AlphaFoldDB" id="A0ABD1JLA3"/>
<feature type="compositionally biased region" description="Polar residues" evidence="7">
    <location>
        <begin position="620"/>
        <end position="633"/>
    </location>
</feature>
<dbReference type="InterPro" id="IPR039091">
    <property type="entry name" value="AHR/AHRR"/>
</dbReference>
<dbReference type="Pfam" id="PF00989">
    <property type="entry name" value="PAS"/>
    <property type="match status" value="1"/>
</dbReference>
<feature type="compositionally biased region" description="Pro residues" evidence="7">
    <location>
        <begin position="343"/>
        <end position="363"/>
    </location>
</feature>
<dbReference type="InterPro" id="IPR013655">
    <property type="entry name" value="PAS_fold_3"/>
</dbReference>
<evidence type="ECO:0000256" key="7">
    <source>
        <dbReference type="SAM" id="MobiDB-lite"/>
    </source>
</evidence>
<dbReference type="SMART" id="SM00091">
    <property type="entry name" value="PAS"/>
    <property type="match status" value="2"/>
</dbReference>
<evidence type="ECO:0000256" key="4">
    <source>
        <dbReference type="ARBA" id="ARBA00023159"/>
    </source>
</evidence>
<dbReference type="InterPro" id="IPR001610">
    <property type="entry name" value="PAC"/>
</dbReference>
<accession>A0ABD1JLA3</accession>
<feature type="domain" description="PAS" evidence="8">
    <location>
        <begin position="1"/>
        <end position="55"/>
    </location>
</feature>
<keyword evidence="10" id="KW-1185">Reference proteome</keyword>
<comment type="subcellular location">
    <subcellularLocation>
        <location evidence="1">Nucleus</location>
    </subcellularLocation>
</comment>
<evidence type="ECO:0000256" key="2">
    <source>
        <dbReference type="ARBA" id="ARBA00023015"/>
    </source>
</evidence>
<keyword evidence="6" id="KW-0539">Nucleus</keyword>
<feature type="region of interest" description="Disordered" evidence="7">
    <location>
        <begin position="335"/>
        <end position="363"/>
    </location>
</feature>
<dbReference type="EMBL" id="JBHFQA010000014">
    <property type="protein sequence ID" value="KAL2087926.1"/>
    <property type="molecule type" value="Genomic_DNA"/>
</dbReference>
<keyword evidence="2" id="KW-0805">Transcription regulation</keyword>
<dbReference type="InterPro" id="IPR035965">
    <property type="entry name" value="PAS-like_dom_sf"/>
</dbReference>
<evidence type="ECO:0000256" key="5">
    <source>
        <dbReference type="ARBA" id="ARBA00023163"/>
    </source>
</evidence>
<gene>
    <name evidence="9" type="ORF">ACEWY4_016754</name>
</gene>
<dbReference type="PROSITE" id="PS50112">
    <property type="entry name" value="PAS"/>
    <property type="match status" value="1"/>
</dbReference>
<dbReference type="GO" id="GO:0030522">
    <property type="term" value="P:intracellular receptor signaling pathway"/>
    <property type="evidence" value="ECO:0007669"/>
    <property type="project" value="UniProtKB-ARBA"/>
</dbReference>
<organism evidence="9 10">
    <name type="scientific">Coilia grayii</name>
    <name type="common">Gray's grenadier anchovy</name>
    <dbReference type="NCBI Taxonomy" id="363190"/>
    <lineage>
        <taxon>Eukaryota</taxon>
        <taxon>Metazoa</taxon>
        <taxon>Chordata</taxon>
        <taxon>Craniata</taxon>
        <taxon>Vertebrata</taxon>
        <taxon>Euteleostomi</taxon>
        <taxon>Actinopterygii</taxon>
        <taxon>Neopterygii</taxon>
        <taxon>Teleostei</taxon>
        <taxon>Clupei</taxon>
        <taxon>Clupeiformes</taxon>
        <taxon>Clupeoidei</taxon>
        <taxon>Engraulidae</taxon>
        <taxon>Coilinae</taxon>
        <taxon>Coilia</taxon>
    </lineage>
</organism>
<dbReference type="InterPro" id="IPR000014">
    <property type="entry name" value="PAS"/>
</dbReference>
<dbReference type="SMART" id="SM00086">
    <property type="entry name" value="PAC"/>
    <property type="match status" value="1"/>
</dbReference>
<keyword evidence="4" id="KW-0010">Activator</keyword>
<feature type="region of interest" description="Disordered" evidence="7">
    <location>
        <begin position="661"/>
        <end position="687"/>
    </location>
</feature>
<dbReference type="SUPFAM" id="SSF55785">
    <property type="entry name" value="PYP-like sensor domain (PAS domain)"/>
    <property type="match status" value="2"/>
</dbReference>
<dbReference type="GO" id="GO:0003677">
    <property type="term" value="F:DNA binding"/>
    <property type="evidence" value="ECO:0007669"/>
    <property type="project" value="UniProtKB-KW"/>
</dbReference>
<comment type="caution">
    <text evidence="9">The sequence shown here is derived from an EMBL/GenBank/DDBJ whole genome shotgun (WGS) entry which is preliminary data.</text>
</comment>
<dbReference type="PANTHER" id="PTHR10649">
    <property type="entry name" value="ARYL HYDROCARBON RECEPTOR"/>
    <property type="match status" value="1"/>
</dbReference>
<protein>
    <recommendedName>
        <fullName evidence="8">PAS domain-containing protein</fullName>
    </recommendedName>
</protein>
<name>A0ABD1JLA3_9TELE</name>
<dbReference type="GO" id="GO:0005634">
    <property type="term" value="C:nucleus"/>
    <property type="evidence" value="ECO:0007669"/>
    <property type="project" value="UniProtKB-SubCell"/>
</dbReference>
<evidence type="ECO:0000256" key="3">
    <source>
        <dbReference type="ARBA" id="ARBA00023125"/>
    </source>
</evidence>
<feature type="region of interest" description="Disordered" evidence="7">
    <location>
        <begin position="756"/>
        <end position="794"/>
    </location>
</feature>
<dbReference type="CDD" id="cd00130">
    <property type="entry name" value="PAS"/>
    <property type="match status" value="2"/>
</dbReference>
<feature type="region of interest" description="Disordered" evidence="7">
    <location>
        <begin position="608"/>
        <end position="633"/>
    </location>
</feature>
<dbReference type="Pfam" id="PF08447">
    <property type="entry name" value="PAS_3"/>
    <property type="match status" value="1"/>
</dbReference>
<proteinExistence type="predicted"/>
<evidence type="ECO:0000313" key="9">
    <source>
        <dbReference type="EMBL" id="KAL2087926.1"/>
    </source>
</evidence>
<keyword evidence="3" id="KW-0238">DNA-binding</keyword>
<dbReference type="Proteomes" id="UP001591681">
    <property type="component" value="Unassembled WGS sequence"/>
</dbReference>
<evidence type="ECO:0000259" key="8">
    <source>
        <dbReference type="PROSITE" id="PS50112"/>
    </source>
</evidence>
<feature type="compositionally biased region" description="Low complexity" evidence="7">
    <location>
        <begin position="756"/>
        <end position="785"/>
    </location>
</feature>
<dbReference type="FunFam" id="3.30.450.20:FF:000035">
    <property type="entry name" value="Aryl hydrocarbon receptor"/>
    <property type="match status" value="1"/>
</dbReference>